<keyword evidence="3" id="KW-1185">Reference proteome</keyword>
<protein>
    <submittedName>
        <fullName evidence="2">Uncharacterized protein</fullName>
    </submittedName>
</protein>
<feature type="signal peptide" evidence="1">
    <location>
        <begin position="1"/>
        <end position="19"/>
    </location>
</feature>
<proteinExistence type="predicted"/>
<dbReference type="AlphaFoldDB" id="A0A212T2Y1"/>
<evidence type="ECO:0000256" key="1">
    <source>
        <dbReference type="SAM" id="SignalP"/>
    </source>
</evidence>
<evidence type="ECO:0000313" key="3">
    <source>
        <dbReference type="Proteomes" id="UP000197215"/>
    </source>
</evidence>
<sequence>MKKWLIASTLICTSSLAFAHGCPGEMKKIDSALLATQLTPQNMSKVKDLRAKGEDLHKAGKHTESMAALAEAKKIIGIQ</sequence>
<accession>A0A212T2Y1</accession>
<name>A0A212T2Y1_9BURK</name>
<keyword evidence="1" id="KW-0732">Signal</keyword>
<organism evidence="2 3">
    <name type="scientific">Polynucleobacter victoriensis</name>
    <dbReference type="NCBI Taxonomy" id="2049319"/>
    <lineage>
        <taxon>Bacteria</taxon>
        <taxon>Pseudomonadati</taxon>
        <taxon>Pseudomonadota</taxon>
        <taxon>Betaproteobacteria</taxon>
        <taxon>Burkholderiales</taxon>
        <taxon>Burkholderiaceae</taxon>
        <taxon>Polynucleobacter</taxon>
    </lineage>
</organism>
<dbReference type="OrthoDB" id="8480939at2"/>
<feature type="chain" id="PRO_5013392888" evidence="1">
    <location>
        <begin position="20"/>
        <end position="79"/>
    </location>
</feature>
<evidence type="ECO:0000313" key="2">
    <source>
        <dbReference type="EMBL" id="SNC60375.1"/>
    </source>
</evidence>
<reference evidence="3" key="1">
    <citation type="submission" date="2017-06" db="EMBL/GenBank/DDBJ databases">
        <authorList>
            <person name="Varghese N."/>
            <person name="Submissions S."/>
        </authorList>
    </citation>
    <scope>NUCLEOTIDE SEQUENCE [LARGE SCALE GENOMIC DNA]</scope>
    <source>
        <strain evidence="3">MWH-VicM1</strain>
    </source>
</reference>
<gene>
    <name evidence="2" type="ORF">SAMN06295916_0264</name>
</gene>
<dbReference type="RefSeq" id="WP_088812112.1">
    <property type="nucleotide sequence ID" value="NZ_FYEX01000001.1"/>
</dbReference>
<dbReference type="EMBL" id="FYEX01000001">
    <property type="protein sequence ID" value="SNC60375.1"/>
    <property type="molecule type" value="Genomic_DNA"/>
</dbReference>
<dbReference type="Proteomes" id="UP000197215">
    <property type="component" value="Unassembled WGS sequence"/>
</dbReference>